<organism evidence="1 2">
    <name type="scientific">Trichothecium roseum</name>
    <dbReference type="NCBI Taxonomy" id="47278"/>
    <lineage>
        <taxon>Eukaryota</taxon>
        <taxon>Fungi</taxon>
        <taxon>Dikarya</taxon>
        <taxon>Ascomycota</taxon>
        <taxon>Pezizomycotina</taxon>
        <taxon>Sordariomycetes</taxon>
        <taxon>Hypocreomycetidae</taxon>
        <taxon>Hypocreales</taxon>
        <taxon>Hypocreales incertae sedis</taxon>
        <taxon>Trichothecium</taxon>
    </lineage>
</organism>
<sequence>MSFNIPDPSLPWDSQSMRRAEESQLPAPQTYNHYQDAQDSVRIVNIFPDTIPAPGNGSERSNFAVTLRTNKRFTVTLMCGVQDTVKIMTMRARDVDLLMATERHADENQENQEEHEEQRQHQHPEDQPHTGIYFHRIVSNGTVPSIVNAKNNYCSGCSESCKSCCRNKTNKSNSNSKRCFLLNLPVEIRWMIYTLALEERHLTYRPSLHHDPSPQSWPACLGDLTGYHTRFGRALTHVCRSVRADALAADYAATTLSAHTTDDLVKMLIAIGRVGRDNVRSLVITWVTKAERACGGGSDSYNGSGSWSGSVGGGGRGVSSRINSYYYPHEKLPAVNAGRSLELIELCPRLKRVEVWFPSKLMREVRPDMFMVDGGIKGIVRLPSRLEVSICQRRGGAEDAVLGRGQGEWLVKWMRATRDTYLADVAVGKIVEPAWM</sequence>
<dbReference type="EMBL" id="CM047940">
    <property type="protein sequence ID" value="KAI9904422.1"/>
    <property type="molecule type" value="Genomic_DNA"/>
</dbReference>
<protein>
    <submittedName>
        <fullName evidence="1">Uncharacterized protein</fullName>
    </submittedName>
</protein>
<evidence type="ECO:0000313" key="1">
    <source>
        <dbReference type="EMBL" id="KAI9904422.1"/>
    </source>
</evidence>
<name>A0ACC0VD93_9HYPO</name>
<accession>A0ACC0VD93</accession>
<proteinExistence type="predicted"/>
<reference evidence="1" key="1">
    <citation type="submission" date="2022-10" db="EMBL/GenBank/DDBJ databases">
        <title>Complete Genome of Trichothecium roseum strain YXFP-22015, a Plant Pathogen Isolated from Citrus.</title>
        <authorList>
            <person name="Wang Y."/>
            <person name="Zhu L."/>
        </authorList>
    </citation>
    <scope>NUCLEOTIDE SEQUENCE</scope>
    <source>
        <strain evidence="1">YXFP-22015</strain>
    </source>
</reference>
<gene>
    <name evidence="1" type="ORF">N3K66_000951</name>
</gene>
<evidence type="ECO:0000313" key="2">
    <source>
        <dbReference type="Proteomes" id="UP001163324"/>
    </source>
</evidence>
<dbReference type="Proteomes" id="UP001163324">
    <property type="component" value="Chromosome 1"/>
</dbReference>
<keyword evidence="2" id="KW-1185">Reference proteome</keyword>
<comment type="caution">
    <text evidence="1">The sequence shown here is derived from an EMBL/GenBank/DDBJ whole genome shotgun (WGS) entry which is preliminary data.</text>
</comment>